<dbReference type="OrthoDB" id="982493at2"/>
<gene>
    <name evidence="2" type="ORF">DPN68_02155</name>
</gene>
<feature type="transmembrane region" description="Helical" evidence="1">
    <location>
        <begin position="86"/>
        <end position="108"/>
    </location>
</feature>
<dbReference type="AlphaFoldDB" id="A0A365P4I9"/>
<feature type="transmembrane region" description="Helical" evidence="1">
    <location>
        <begin position="120"/>
        <end position="141"/>
    </location>
</feature>
<dbReference type="RefSeq" id="WP_113987952.1">
    <property type="nucleotide sequence ID" value="NZ_QLST01000002.1"/>
</dbReference>
<dbReference type="Proteomes" id="UP000253319">
    <property type="component" value="Unassembled WGS sequence"/>
</dbReference>
<evidence type="ECO:0000313" key="3">
    <source>
        <dbReference type="Proteomes" id="UP000253319"/>
    </source>
</evidence>
<proteinExistence type="predicted"/>
<dbReference type="NCBIfam" id="TIGR04127">
    <property type="entry name" value="flavo_near_exo"/>
    <property type="match status" value="1"/>
</dbReference>
<keyword evidence="1" id="KW-0812">Transmembrane</keyword>
<dbReference type="InterPro" id="IPR026414">
    <property type="entry name" value="ExosoTase_F-assoc_memb"/>
</dbReference>
<sequence length="146" mass="17671">MIKKLIKNKFRVLIAIGTLLALVAVRAFEQKLFYDPFLPFFKTEFQGKSLPDYEGFKLFLNTFLRYFLNTIFSILLIYQIFKEKKLVVFVSWLYLFLFVVLAAMYFGMLYFETSDYLVLFYVRRFLIQPLFLVLFIPAFYYQRKSK</sequence>
<accession>A0A365P4I9</accession>
<name>A0A365P4I9_9FLAO</name>
<evidence type="ECO:0000313" key="2">
    <source>
        <dbReference type="EMBL" id="RBA29469.1"/>
    </source>
</evidence>
<dbReference type="EMBL" id="QLST01000002">
    <property type="protein sequence ID" value="RBA29469.1"/>
    <property type="molecule type" value="Genomic_DNA"/>
</dbReference>
<organism evidence="2 3">
    <name type="scientific">Flavobacterium tibetense</name>
    <dbReference type="NCBI Taxonomy" id="2233533"/>
    <lineage>
        <taxon>Bacteria</taxon>
        <taxon>Pseudomonadati</taxon>
        <taxon>Bacteroidota</taxon>
        <taxon>Flavobacteriia</taxon>
        <taxon>Flavobacteriales</taxon>
        <taxon>Flavobacteriaceae</taxon>
        <taxon>Flavobacterium</taxon>
    </lineage>
</organism>
<evidence type="ECO:0000256" key="1">
    <source>
        <dbReference type="SAM" id="Phobius"/>
    </source>
</evidence>
<keyword evidence="1" id="KW-1133">Transmembrane helix</keyword>
<feature type="transmembrane region" description="Helical" evidence="1">
    <location>
        <begin position="63"/>
        <end position="81"/>
    </location>
</feature>
<reference evidence="2 3" key="1">
    <citation type="submission" date="2018-06" db="EMBL/GenBank/DDBJ databases">
        <title>Flavobacterium tibetense sp. nov., isolated from a wetland YonghuCo on Tibetan Plateau.</title>
        <authorList>
            <person name="Xing P."/>
            <person name="Phurbu D."/>
            <person name="Lu H."/>
        </authorList>
    </citation>
    <scope>NUCLEOTIDE SEQUENCE [LARGE SCALE GENOMIC DNA]</scope>
    <source>
        <strain evidence="2 3">YH5</strain>
    </source>
</reference>
<protein>
    <submittedName>
        <fullName evidence="2">Exosortase F system-associated protein</fullName>
    </submittedName>
</protein>
<comment type="caution">
    <text evidence="2">The sequence shown here is derived from an EMBL/GenBank/DDBJ whole genome shotgun (WGS) entry which is preliminary data.</text>
</comment>
<keyword evidence="3" id="KW-1185">Reference proteome</keyword>
<keyword evidence="1" id="KW-0472">Membrane</keyword>